<dbReference type="Gene3D" id="1.20.120.450">
    <property type="entry name" value="dinb family like domain"/>
    <property type="match status" value="1"/>
</dbReference>
<evidence type="ECO:0000313" key="1">
    <source>
        <dbReference type="EMBL" id="MBA2176368.1"/>
    </source>
</evidence>
<sequence length="173" mass="20527">MIEYRVLKKEGFTEKVGELVSMLDHARAVTLEEVEALSQEELDYLPDDRSNSIGALLLHIAAIEYVHQVISFENRDLTEEEFGEWGPALELGDRARKTVRNQPISYYVNALAKVRERTYALLKEKHDEWLYEENKWPNDVAYNNYYLWFHVLEDEISHRGQMRIIKRNIRSFH</sequence>
<dbReference type="InterPro" id="IPR007061">
    <property type="entry name" value="MST-like"/>
</dbReference>
<evidence type="ECO:0000313" key="2">
    <source>
        <dbReference type="Proteomes" id="UP000571017"/>
    </source>
</evidence>
<accession>A0A838CWR7</accession>
<gene>
    <name evidence="1" type="ORF">H0266_15835</name>
</gene>
<dbReference type="RefSeq" id="WP_181473393.1">
    <property type="nucleotide sequence ID" value="NZ_JACEFG010000003.1"/>
</dbReference>
<reference evidence="1 2" key="1">
    <citation type="journal article" date="2004" name="Extremophiles">
        <title>Halobacillus locisalis sp. nov., a halophilic bacterium isolated from a marine solar saltern of the Yellow Sea in Korea.</title>
        <authorList>
            <person name="Yoon J.H."/>
            <person name="Kang K.H."/>
            <person name="Oh T.K."/>
            <person name="Park Y.H."/>
        </authorList>
    </citation>
    <scope>NUCLEOTIDE SEQUENCE [LARGE SCALE GENOMIC DNA]</scope>
    <source>
        <strain evidence="1 2">KCTC 3788</strain>
    </source>
</reference>
<dbReference type="Proteomes" id="UP000571017">
    <property type="component" value="Unassembled WGS sequence"/>
</dbReference>
<dbReference type="Pfam" id="PF04978">
    <property type="entry name" value="MST"/>
    <property type="match status" value="1"/>
</dbReference>
<dbReference type="AlphaFoldDB" id="A0A838CWR7"/>
<dbReference type="EMBL" id="JACEFG010000003">
    <property type="protein sequence ID" value="MBA2176368.1"/>
    <property type="molecule type" value="Genomic_DNA"/>
</dbReference>
<proteinExistence type="predicted"/>
<comment type="caution">
    <text evidence="1">The sequence shown here is derived from an EMBL/GenBank/DDBJ whole genome shotgun (WGS) entry which is preliminary data.</text>
</comment>
<keyword evidence="2" id="KW-1185">Reference proteome</keyword>
<organism evidence="1 2">
    <name type="scientific">Halobacillus locisalis</name>
    <dbReference type="NCBI Taxonomy" id="220753"/>
    <lineage>
        <taxon>Bacteria</taxon>
        <taxon>Bacillati</taxon>
        <taxon>Bacillota</taxon>
        <taxon>Bacilli</taxon>
        <taxon>Bacillales</taxon>
        <taxon>Bacillaceae</taxon>
        <taxon>Halobacillus</taxon>
    </lineage>
</organism>
<name>A0A838CWR7_9BACI</name>
<dbReference type="SUPFAM" id="SSF109854">
    <property type="entry name" value="DinB/YfiT-like putative metalloenzymes"/>
    <property type="match status" value="1"/>
</dbReference>
<dbReference type="InterPro" id="IPR034660">
    <property type="entry name" value="DinB/YfiT-like"/>
</dbReference>
<protein>
    <submittedName>
        <fullName evidence="1">DUF664 domain-containing protein</fullName>
    </submittedName>
</protein>